<evidence type="ECO:0000256" key="1">
    <source>
        <dbReference type="SAM" id="MobiDB-lite"/>
    </source>
</evidence>
<reference evidence="3 4" key="2">
    <citation type="submission" date="2025-04" db="UniProtKB">
        <authorList>
            <consortium name="RefSeq"/>
        </authorList>
    </citation>
    <scope>IDENTIFICATION</scope>
    <source>
        <strain evidence="3 4">S238N-H82</strain>
        <tissue evidence="3 4">Testes</tissue>
    </source>
</reference>
<keyword evidence="2" id="KW-1185">Reference proteome</keyword>
<evidence type="ECO:0000313" key="3">
    <source>
        <dbReference type="RefSeq" id="XP_035663359.1"/>
    </source>
</evidence>
<feature type="compositionally biased region" description="Low complexity" evidence="1">
    <location>
        <begin position="124"/>
        <end position="136"/>
    </location>
</feature>
<dbReference type="RefSeq" id="XP_035663367.1">
    <property type="nucleotide sequence ID" value="XM_035807474.1"/>
</dbReference>
<dbReference type="Proteomes" id="UP000001554">
    <property type="component" value="Chromosome 2"/>
</dbReference>
<feature type="region of interest" description="Disordered" evidence="1">
    <location>
        <begin position="115"/>
        <end position="136"/>
    </location>
</feature>
<evidence type="ECO:0000313" key="4">
    <source>
        <dbReference type="RefSeq" id="XP_035663367.1"/>
    </source>
</evidence>
<dbReference type="RefSeq" id="XP_035663359.1">
    <property type="nucleotide sequence ID" value="XM_035807466.1"/>
</dbReference>
<dbReference type="AlphaFoldDB" id="A0A9J7HSP7"/>
<accession>A0A9J7HSP7</accession>
<dbReference type="GeneID" id="118407046"/>
<reference evidence="2" key="1">
    <citation type="journal article" date="2020" name="Nat. Ecol. Evol.">
        <title>Deeply conserved synteny resolves early events in vertebrate evolution.</title>
        <authorList>
            <person name="Simakov O."/>
            <person name="Marletaz F."/>
            <person name="Yue J.X."/>
            <person name="O'Connell B."/>
            <person name="Jenkins J."/>
            <person name="Brandt A."/>
            <person name="Calef R."/>
            <person name="Tung C.H."/>
            <person name="Huang T.K."/>
            <person name="Schmutz J."/>
            <person name="Satoh N."/>
            <person name="Yu J.K."/>
            <person name="Putnam N.H."/>
            <person name="Green R.E."/>
            <person name="Rokhsar D.S."/>
        </authorList>
    </citation>
    <scope>NUCLEOTIDE SEQUENCE [LARGE SCALE GENOMIC DNA]</scope>
    <source>
        <strain evidence="2">S238N-H82</strain>
    </source>
</reference>
<dbReference type="OMA" id="SWNILNK"/>
<dbReference type="OrthoDB" id="10041574at2759"/>
<protein>
    <submittedName>
        <fullName evidence="3 4">Uncharacterized protein LOC118407046</fullName>
    </submittedName>
</protein>
<gene>
    <name evidence="3 4" type="primary">LOC118407046</name>
</gene>
<proteinExistence type="predicted"/>
<evidence type="ECO:0000313" key="2">
    <source>
        <dbReference type="Proteomes" id="UP000001554"/>
    </source>
</evidence>
<name>A0A9J7HSP7_BRAFL</name>
<sequence>MANFLKRFFRKKMDKGRVRKNVEELLGDEDACQAAAAAAFQQHDKKGKGSGYLDDKEADRAINTLVGAKENEKGIPKHVIKDILQQVEKDTSGITEEQFIGASWNILNRYHEKELAKAEGKADSSSSSSSSSSDEE</sequence>
<dbReference type="KEGG" id="bfo:118407046"/>
<dbReference type="Gene3D" id="1.10.238.10">
    <property type="entry name" value="EF-hand"/>
    <property type="match status" value="1"/>
</dbReference>
<organism evidence="2 3">
    <name type="scientific">Branchiostoma floridae</name>
    <name type="common">Florida lancelet</name>
    <name type="synonym">Amphioxus</name>
    <dbReference type="NCBI Taxonomy" id="7739"/>
    <lineage>
        <taxon>Eukaryota</taxon>
        <taxon>Metazoa</taxon>
        <taxon>Chordata</taxon>
        <taxon>Cephalochordata</taxon>
        <taxon>Leptocardii</taxon>
        <taxon>Amphioxiformes</taxon>
        <taxon>Branchiostomatidae</taxon>
        <taxon>Branchiostoma</taxon>
    </lineage>
</organism>